<dbReference type="Pfam" id="PF19762">
    <property type="entry name" value="DUF6249"/>
    <property type="match status" value="1"/>
</dbReference>
<protein>
    <recommendedName>
        <fullName evidence="2">DUF6249 domain-containing protein</fullName>
    </recommendedName>
</protein>
<keyword evidence="1" id="KW-1133">Transmembrane helix</keyword>
<evidence type="ECO:0000313" key="3">
    <source>
        <dbReference type="EMBL" id="VAV87373.1"/>
    </source>
</evidence>
<reference evidence="3" key="1">
    <citation type="submission" date="2018-06" db="EMBL/GenBank/DDBJ databases">
        <authorList>
            <person name="Zhirakovskaya E."/>
        </authorList>
    </citation>
    <scope>NUCLEOTIDE SEQUENCE</scope>
</reference>
<feature type="transmembrane region" description="Helical" evidence="1">
    <location>
        <begin position="97"/>
        <end position="119"/>
    </location>
</feature>
<feature type="domain" description="DUF6249" evidence="2">
    <location>
        <begin position="4"/>
        <end position="118"/>
    </location>
</feature>
<sequence length="126" mass="13425">MNEVFVPIALFAIAPIIIWIVSMNGQKRAADLQATVQKAIEKGVELTPETIRALGVKPKSPYGDLRGGVILLAIASAFIVLGFGIETVEPDEKAVPILASVAAFPGFIGLALIAMHFLLKNKNTDE</sequence>
<dbReference type="EMBL" id="UOEE01000037">
    <property type="protein sequence ID" value="VAV87373.1"/>
    <property type="molecule type" value="Genomic_DNA"/>
</dbReference>
<accession>A0A3B0RS68</accession>
<organism evidence="3">
    <name type="scientific">hydrothermal vent metagenome</name>
    <dbReference type="NCBI Taxonomy" id="652676"/>
    <lineage>
        <taxon>unclassified sequences</taxon>
        <taxon>metagenomes</taxon>
        <taxon>ecological metagenomes</taxon>
    </lineage>
</organism>
<dbReference type="InterPro" id="IPR046216">
    <property type="entry name" value="DUF6249"/>
</dbReference>
<gene>
    <name evidence="3" type="ORF">MNBD_ALPHA06-157</name>
</gene>
<name>A0A3B0RS68_9ZZZZ</name>
<dbReference type="AlphaFoldDB" id="A0A3B0RS68"/>
<keyword evidence="1" id="KW-0472">Membrane</keyword>
<feature type="transmembrane region" description="Helical" evidence="1">
    <location>
        <begin position="6"/>
        <end position="23"/>
    </location>
</feature>
<keyword evidence="1" id="KW-0812">Transmembrane</keyword>
<feature type="transmembrane region" description="Helical" evidence="1">
    <location>
        <begin position="67"/>
        <end position="85"/>
    </location>
</feature>
<evidence type="ECO:0000256" key="1">
    <source>
        <dbReference type="SAM" id="Phobius"/>
    </source>
</evidence>
<proteinExistence type="predicted"/>
<evidence type="ECO:0000259" key="2">
    <source>
        <dbReference type="Pfam" id="PF19762"/>
    </source>
</evidence>